<accession>A0ACC2AT55</accession>
<name>A0ACC2AT55_DIPCM</name>
<sequence length="125" mass="14323">MQAESGLKDGDLPQQLYSFSVSWALKARGEVWMHLNLIGRCQHCHYRFRLWILAASNTIPSHSNSRLCLSESSKRDAKFNFGTVTVQNTAVWNKYTSDRYFLCDCILLKLVLLPHTISFLGLTLK</sequence>
<comment type="caution">
    <text evidence="1">The sequence shown here is derived from an EMBL/GenBank/DDBJ whole genome shotgun (WGS) entry which is preliminary data.</text>
</comment>
<keyword evidence="2" id="KW-1185">Reference proteome</keyword>
<evidence type="ECO:0000313" key="1">
    <source>
        <dbReference type="EMBL" id="KAJ7520621.1"/>
    </source>
</evidence>
<protein>
    <submittedName>
        <fullName evidence="1">Uncharacterized protein</fullName>
    </submittedName>
</protein>
<gene>
    <name evidence="1" type="ORF">O6H91_19G013900</name>
</gene>
<evidence type="ECO:0000313" key="2">
    <source>
        <dbReference type="Proteomes" id="UP001162992"/>
    </source>
</evidence>
<proteinExistence type="predicted"/>
<dbReference type="Proteomes" id="UP001162992">
    <property type="component" value="Chromosome 19"/>
</dbReference>
<reference evidence="2" key="1">
    <citation type="journal article" date="2024" name="Proc. Natl. Acad. Sci. U.S.A.">
        <title>Extraordinary preservation of gene collinearity over three hundred million years revealed in homosporous lycophytes.</title>
        <authorList>
            <person name="Li C."/>
            <person name="Wickell D."/>
            <person name="Kuo L.Y."/>
            <person name="Chen X."/>
            <person name="Nie B."/>
            <person name="Liao X."/>
            <person name="Peng D."/>
            <person name="Ji J."/>
            <person name="Jenkins J."/>
            <person name="Williams M."/>
            <person name="Shu S."/>
            <person name="Plott C."/>
            <person name="Barry K."/>
            <person name="Rajasekar S."/>
            <person name="Grimwood J."/>
            <person name="Han X."/>
            <person name="Sun S."/>
            <person name="Hou Z."/>
            <person name="He W."/>
            <person name="Dai G."/>
            <person name="Sun C."/>
            <person name="Schmutz J."/>
            <person name="Leebens-Mack J.H."/>
            <person name="Li F.W."/>
            <person name="Wang L."/>
        </authorList>
    </citation>
    <scope>NUCLEOTIDE SEQUENCE [LARGE SCALE GENOMIC DNA]</scope>
    <source>
        <strain evidence="2">cv. PW_Plant_1</strain>
    </source>
</reference>
<dbReference type="EMBL" id="CM055110">
    <property type="protein sequence ID" value="KAJ7520621.1"/>
    <property type="molecule type" value="Genomic_DNA"/>
</dbReference>
<organism evidence="1 2">
    <name type="scientific">Diphasiastrum complanatum</name>
    <name type="common">Issler's clubmoss</name>
    <name type="synonym">Lycopodium complanatum</name>
    <dbReference type="NCBI Taxonomy" id="34168"/>
    <lineage>
        <taxon>Eukaryota</taxon>
        <taxon>Viridiplantae</taxon>
        <taxon>Streptophyta</taxon>
        <taxon>Embryophyta</taxon>
        <taxon>Tracheophyta</taxon>
        <taxon>Lycopodiopsida</taxon>
        <taxon>Lycopodiales</taxon>
        <taxon>Lycopodiaceae</taxon>
        <taxon>Lycopodioideae</taxon>
        <taxon>Diphasiastrum</taxon>
    </lineage>
</organism>